<evidence type="ECO:0000313" key="1">
    <source>
        <dbReference type="EMBL" id="SCC02469.1"/>
    </source>
</evidence>
<dbReference type="AlphaFoldDB" id="A0A1C4B6N3"/>
<dbReference type="RefSeq" id="WP_088121556.1">
    <property type="nucleotide sequence ID" value="NZ_FMBE01000013.1"/>
</dbReference>
<dbReference type="EMBL" id="FMBE01000013">
    <property type="protein sequence ID" value="SCC02469.1"/>
    <property type="molecule type" value="Genomic_DNA"/>
</dbReference>
<dbReference type="Proteomes" id="UP000196052">
    <property type="component" value="Unassembled WGS sequence"/>
</dbReference>
<name>A0A1C4B6N3_9BACI</name>
<organism evidence="1 2">
    <name type="scientific">Bacillus wiedmannii</name>
    <dbReference type="NCBI Taxonomy" id="1890302"/>
    <lineage>
        <taxon>Bacteria</taxon>
        <taxon>Bacillati</taxon>
        <taxon>Bacillota</taxon>
        <taxon>Bacilli</taxon>
        <taxon>Bacillales</taxon>
        <taxon>Bacillaceae</taxon>
        <taxon>Bacillus</taxon>
        <taxon>Bacillus cereus group</taxon>
    </lineage>
</organism>
<accession>A0A1C4B6N3</accession>
<gene>
    <name evidence="1" type="ORF">BC05F1_01145</name>
</gene>
<sequence>MITNPIAFEKDKLIRSVYSKQKDIAALLLKHRNRQEVAHLVYKWQTHKNFFMQNAAVTKIPLDELKDRHKQVTQLLEQVELYTIK</sequence>
<evidence type="ECO:0000313" key="2">
    <source>
        <dbReference type="Proteomes" id="UP000196052"/>
    </source>
</evidence>
<protein>
    <submittedName>
        <fullName evidence="1">Uncharacterized protein</fullName>
    </submittedName>
</protein>
<reference evidence="2" key="1">
    <citation type="submission" date="2016-08" db="EMBL/GenBank/DDBJ databases">
        <authorList>
            <person name="Loux V."/>
            <person name="Rue O."/>
        </authorList>
    </citation>
    <scope>NUCLEOTIDE SEQUENCE [LARGE SCALE GENOMIC DNA]</scope>
    <source>
        <strain evidence="2">INRA Bc05-F1</strain>
    </source>
</reference>
<proteinExistence type="predicted"/>